<keyword evidence="9" id="KW-0472">Membrane</keyword>
<sequence>MTGAVRGALLLLWGCAQIAGAVPGADLKLQLPFPVASHPLQLSSSLFAASERLPLDAHVAADVSADARPKLLADVPFPTGAWWTNLVLAEGRSAVVSMPYVHKILDEKLHVSFPFRVVAPRDIESGFIAQMVVSSQKPGTTLPLAHHVVNFDAFSTTLRFSRGQAEEFRVFLVRGSPYITMEFTRSRPVVEAKDGLQITRFKRMRGLTLLNGDDAPFATYAAGLNNGQTWYLYASDQQLQLQLQDNGQVTSDEPFTGVLRVALCLDAKVMPYLLESAPVYAVGGDVAHSVDPQDSDKALLEFQWKTKSFATFHGKADQVTEEENKKLLMLALPHHMDVMQVQSDSKPVQTGKNKVLSGLRYTSIRGLMEGVFGAVWHMKETLPPVEWNYADDGLFSDDFSGSLENGSEFRADDKQLRLNMRAKVTEAILKELPIDADKYPPPMSPDSYNFGKQVSRDARLLLIADKFDQEEMKQQLLTKVETDIVDWLEGTNDDHFVYDQTFGGVITNDGWRDEQADYGNGYYNDHHFHYGYFIYALAAVRKFDPAFIEKHAQAVALIMGDIGAPLVDSNTTFFNDLPVRQLFPSARHKDWFVGHSYASGLFPMEVGKSQESSSEDLNAYYALALFSSLDEKATEGQGDSSYHQYARLLLATELRSVKKYWHMSENSKIYEPIFSKNAMVGVVGEIDVVYNTWFGDRAVYIHGINMLPFTPFTPHLLDEKYVAREYALLSQDLPDLGQYDVWRSIVVMDHAILNAAEAWDELNNTVKAFDTWSSRTNAMYWVATRPSWFAQKNRPALSEPDLDADHKCFGFPACASAGDNGTALTCCGTLPGCCPSVLGCCPQEDPALLPSNACFGEHECAVHGLGCCNTIDGCCEPDPISGAVLGCCKNQHPVISNTTHKPAAADKKKDSSVCYGEPLCAAAKLDCCGAPGGCCSGSGDKLDCCSSETHPTALSSAPHSTDADSCQGQPKCGAAGLDCCGWDGGCCKVDPMSGAKLDCCEDEPSSKTIRIRNEQGHHEDAVDSDDSSAKNNAGNTMTRVFIGLGGAILLVAIVYAVGLCYRRRGYANIDGDMRALYCAGLMVGVIAFFIFLVVTA</sequence>
<evidence type="ECO:0000256" key="4">
    <source>
        <dbReference type="ARBA" id="ARBA00022801"/>
    </source>
</evidence>
<dbReference type="GO" id="GO:0071555">
    <property type="term" value="P:cell wall organization"/>
    <property type="evidence" value="ECO:0007669"/>
    <property type="project" value="UniProtKB-KW"/>
</dbReference>
<comment type="similarity">
    <text evidence="2">Belongs to the glycosyl hydrolase 81 family.</text>
</comment>
<evidence type="ECO:0000256" key="9">
    <source>
        <dbReference type="SAM" id="Phobius"/>
    </source>
</evidence>
<dbReference type="InterPro" id="IPR040451">
    <property type="entry name" value="GH81_N"/>
</dbReference>
<dbReference type="Pfam" id="PF17652">
    <property type="entry name" value="Glyco_hydro81C"/>
    <property type="match status" value="1"/>
</dbReference>
<dbReference type="GO" id="GO:0000272">
    <property type="term" value="P:polysaccharide catabolic process"/>
    <property type="evidence" value="ECO:0007669"/>
    <property type="project" value="UniProtKB-KW"/>
</dbReference>
<evidence type="ECO:0000256" key="5">
    <source>
        <dbReference type="ARBA" id="ARBA00023277"/>
    </source>
</evidence>
<comment type="catalytic activity">
    <reaction evidence="1">
        <text>Hydrolysis of (1-&gt;3)-beta-D-glucosidic linkages in (1-&gt;3)-beta-D-glucans.</text>
        <dbReference type="EC" id="3.2.1.39"/>
    </reaction>
</comment>
<evidence type="ECO:0000313" key="13">
    <source>
        <dbReference type="EMBL" id="KAG7377628.1"/>
    </source>
</evidence>
<dbReference type="GO" id="GO:0042973">
    <property type="term" value="F:glucan endo-1,3-beta-D-glucosidase activity"/>
    <property type="evidence" value="ECO:0007669"/>
    <property type="project" value="UniProtKB-EC"/>
</dbReference>
<gene>
    <name evidence="13" type="ORF">PHYPSEUDO_011375</name>
</gene>
<feature type="transmembrane region" description="Helical" evidence="9">
    <location>
        <begin position="1040"/>
        <end position="1061"/>
    </location>
</feature>
<evidence type="ECO:0000259" key="12">
    <source>
        <dbReference type="Pfam" id="PF17652"/>
    </source>
</evidence>
<keyword evidence="5" id="KW-0119">Carbohydrate metabolism</keyword>
<proteinExistence type="inferred from homology"/>
<feature type="chain" id="PRO_5035770313" description="glucan endo-1,3-beta-D-glucosidase" evidence="10">
    <location>
        <begin position="21"/>
        <end position="1096"/>
    </location>
</feature>
<dbReference type="EMBL" id="JAGDFM010000501">
    <property type="protein sequence ID" value="KAG7377628.1"/>
    <property type="molecule type" value="Genomic_DNA"/>
</dbReference>
<accession>A0A8T1VC13</accession>
<keyword evidence="7" id="KW-0961">Cell wall biogenesis/degradation</keyword>
<keyword evidence="8" id="KW-0624">Polysaccharide degradation</keyword>
<dbReference type="PANTHER" id="PTHR31983:SF0">
    <property type="entry name" value="GLUCAN ENDO-1,3-BETA-D-GLUCOSIDASE 2"/>
    <property type="match status" value="1"/>
</dbReference>
<dbReference type="AlphaFoldDB" id="A0A8T1VC13"/>
<keyword evidence="9" id="KW-1133">Transmembrane helix</keyword>
<evidence type="ECO:0000256" key="3">
    <source>
        <dbReference type="ARBA" id="ARBA00012780"/>
    </source>
</evidence>
<dbReference type="GO" id="GO:0052861">
    <property type="term" value="F:endo-1,3(4)-beta-glucanase activity"/>
    <property type="evidence" value="ECO:0007669"/>
    <property type="project" value="InterPro"/>
</dbReference>
<evidence type="ECO:0000256" key="2">
    <source>
        <dbReference type="ARBA" id="ARBA00010730"/>
    </source>
</evidence>
<organism evidence="13 14">
    <name type="scientific">Phytophthora pseudosyringae</name>
    <dbReference type="NCBI Taxonomy" id="221518"/>
    <lineage>
        <taxon>Eukaryota</taxon>
        <taxon>Sar</taxon>
        <taxon>Stramenopiles</taxon>
        <taxon>Oomycota</taxon>
        <taxon>Peronosporomycetes</taxon>
        <taxon>Peronosporales</taxon>
        <taxon>Peronosporaceae</taxon>
        <taxon>Phytophthora</taxon>
    </lineage>
</organism>
<feature type="signal peptide" evidence="10">
    <location>
        <begin position="1"/>
        <end position="20"/>
    </location>
</feature>
<evidence type="ECO:0000256" key="10">
    <source>
        <dbReference type="SAM" id="SignalP"/>
    </source>
</evidence>
<evidence type="ECO:0000256" key="7">
    <source>
        <dbReference type="ARBA" id="ARBA00023316"/>
    </source>
</evidence>
<feature type="transmembrane region" description="Helical" evidence="9">
    <location>
        <begin position="1073"/>
        <end position="1094"/>
    </location>
</feature>
<keyword evidence="14" id="KW-1185">Reference proteome</keyword>
<dbReference type="Pfam" id="PF03639">
    <property type="entry name" value="Glyco_hydro_81"/>
    <property type="match status" value="1"/>
</dbReference>
<keyword evidence="9" id="KW-0812">Transmembrane</keyword>
<dbReference type="InterPro" id="IPR040720">
    <property type="entry name" value="GH81_C"/>
</dbReference>
<reference evidence="13" key="1">
    <citation type="submission" date="2021-02" db="EMBL/GenBank/DDBJ databases">
        <authorList>
            <person name="Palmer J.M."/>
        </authorList>
    </citation>
    <scope>NUCLEOTIDE SEQUENCE</scope>
    <source>
        <strain evidence="13">SCRP734</strain>
    </source>
</reference>
<keyword evidence="10" id="KW-0732">Signal</keyword>
<evidence type="ECO:0000259" key="11">
    <source>
        <dbReference type="Pfam" id="PF03639"/>
    </source>
</evidence>
<keyword evidence="6" id="KW-0326">Glycosidase</keyword>
<keyword evidence="4" id="KW-0378">Hydrolase</keyword>
<name>A0A8T1VC13_9STRA</name>
<dbReference type="EC" id="3.2.1.39" evidence="3"/>
<dbReference type="PANTHER" id="PTHR31983">
    <property type="entry name" value="ENDO-1,3(4)-BETA-GLUCANASE 1"/>
    <property type="match status" value="1"/>
</dbReference>
<dbReference type="InterPro" id="IPR005200">
    <property type="entry name" value="Endo-beta-glucanase"/>
</dbReference>
<feature type="domain" description="Glycosyl hydrolase family 81 N-terminal" evidence="11">
    <location>
        <begin position="74"/>
        <end position="388"/>
    </location>
</feature>
<protein>
    <recommendedName>
        <fullName evidence="3">glucan endo-1,3-beta-D-glucosidase</fullName>
        <ecNumber evidence="3">3.2.1.39</ecNumber>
    </recommendedName>
</protein>
<dbReference type="Proteomes" id="UP000694044">
    <property type="component" value="Unassembled WGS sequence"/>
</dbReference>
<dbReference type="PROSITE" id="PS52008">
    <property type="entry name" value="GH81"/>
    <property type="match status" value="1"/>
</dbReference>
<dbReference type="OrthoDB" id="4473401at2759"/>
<comment type="caution">
    <text evidence="13">The sequence shown here is derived from an EMBL/GenBank/DDBJ whole genome shotgun (WGS) entry which is preliminary data.</text>
</comment>
<feature type="domain" description="Glycosyl hydrolase family 81 C-terminal" evidence="12">
    <location>
        <begin position="423"/>
        <end position="776"/>
    </location>
</feature>
<evidence type="ECO:0000256" key="8">
    <source>
        <dbReference type="ARBA" id="ARBA00023326"/>
    </source>
</evidence>
<evidence type="ECO:0000256" key="1">
    <source>
        <dbReference type="ARBA" id="ARBA00000382"/>
    </source>
</evidence>
<evidence type="ECO:0000256" key="6">
    <source>
        <dbReference type="ARBA" id="ARBA00023295"/>
    </source>
</evidence>
<evidence type="ECO:0000313" key="14">
    <source>
        <dbReference type="Proteomes" id="UP000694044"/>
    </source>
</evidence>